<gene>
    <name evidence="12" type="ORF">D2N39_12985</name>
</gene>
<dbReference type="InterPro" id="IPR022249">
    <property type="entry name" value="DUF3772"/>
</dbReference>
<dbReference type="InterPro" id="IPR011066">
    <property type="entry name" value="MscS_channel_C_sf"/>
</dbReference>
<comment type="subcellular location">
    <subcellularLocation>
        <location evidence="1">Cell membrane</location>
        <topology evidence="1">Multi-pass membrane protein</topology>
    </subcellularLocation>
</comment>
<dbReference type="InterPro" id="IPR011014">
    <property type="entry name" value="MscS_channel_TM-2"/>
</dbReference>
<dbReference type="InterPro" id="IPR049278">
    <property type="entry name" value="MS_channel_C"/>
</dbReference>
<dbReference type="InterPro" id="IPR023408">
    <property type="entry name" value="MscS_beta-dom_sf"/>
</dbReference>
<keyword evidence="5 8" id="KW-1133">Transmembrane helix</keyword>
<keyword evidence="4 8" id="KW-0812">Transmembrane</keyword>
<dbReference type="InterPro" id="IPR010920">
    <property type="entry name" value="LSM_dom_sf"/>
</dbReference>
<proteinExistence type="inferred from homology"/>
<protein>
    <submittedName>
        <fullName evidence="12">Mechanosensitive ion channel family protein</fullName>
    </submittedName>
</protein>
<reference evidence="12 13" key="1">
    <citation type="submission" date="2018-09" db="EMBL/GenBank/DDBJ databases">
        <title>Gemmobacter lutimaris sp. nov., a marine bacterium isolated from tidal flat.</title>
        <authorList>
            <person name="Lee D.W."/>
            <person name="Yoo Y."/>
            <person name="Kim J.-J."/>
            <person name="Kim B.S."/>
        </authorList>
    </citation>
    <scope>NUCLEOTIDE SEQUENCE [LARGE SCALE GENOMIC DNA]</scope>
    <source>
        <strain evidence="12 13">YJ-T1-11</strain>
    </source>
</reference>
<dbReference type="InterPro" id="IPR006686">
    <property type="entry name" value="MscS_channel_CS"/>
</dbReference>
<dbReference type="InterPro" id="IPR006685">
    <property type="entry name" value="MscS_channel_2nd"/>
</dbReference>
<feature type="transmembrane region" description="Helical" evidence="8">
    <location>
        <begin position="639"/>
        <end position="660"/>
    </location>
</feature>
<dbReference type="Gene3D" id="1.10.287.1260">
    <property type="match status" value="1"/>
</dbReference>
<evidence type="ECO:0000256" key="8">
    <source>
        <dbReference type="SAM" id="Phobius"/>
    </source>
</evidence>
<evidence type="ECO:0000256" key="6">
    <source>
        <dbReference type="ARBA" id="ARBA00023136"/>
    </source>
</evidence>
<dbReference type="Pfam" id="PF00924">
    <property type="entry name" value="MS_channel_2nd"/>
    <property type="match status" value="1"/>
</dbReference>
<evidence type="ECO:0000259" key="10">
    <source>
        <dbReference type="Pfam" id="PF12607"/>
    </source>
</evidence>
<evidence type="ECO:0000256" key="2">
    <source>
        <dbReference type="ARBA" id="ARBA00008017"/>
    </source>
</evidence>
<dbReference type="SUPFAM" id="SSF82861">
    <property type="entry name" value="Mechanosensitive channel protein MscS (YggB), transmembrane region"/>
    <property type="match status" value="1"/>
</dbReference>
<feature type="domain" description="Mechanosensitive ion channel MscS C-terminal" evidence="11">
    <location>
        <begin position="759"/>
        <end position="841"/>
    </location>
</feature>
<feature type="compositionally biased region" description="Acidic residues" evidence="7">
    <location>
        <begin position="904"/>
        <end position="913"/>
    </location>
</feature>
<evidence type="ECO:0000256" key="1">
    <source>
        <dbReference type="ARBA" id="ARBA00004651"/>
    </source>
</evidence>
<name>A0A398BWL9_9RHOB</name>
<feature type="transmembrane region" description="Helical" evidence="8">
    <location>
        <begin position="483"/>
        <end position="504"/>
    </location>
</feature>
<dbReference type="SUPFAM" id="SSF50182">
    <property type="entry name" value="Sm-like ribonucleoproteins"/>
    <property type="match status" value="1"/>
</dbReference>
<evidence type="ECO:0000259" key="9">
    <source>
        <dbReference type="Pfam" id="PF00924"/>
    </source>
</evidence>
<feature type="region of interest" description="Disordered" evidence="7">
    <location>
        <begin position="45"/>
        <end position="104"/>
    </location>
</feature>
<comment type="similarity">
    <text evidence="2">Belongs to the MscS (TC 1.A.23) family.</text>
</comment>
<dbReference type="PROSITE" id="PS01246">
    <property type="entry name" value="UPF0003"/>
    <property type="match status" value="1"/>
</dbReference>
<organism evidence="12 13">
    <name type="scientific">Gemmobacter lutimaris</name>
    <dbReference type="NCBI Taxonomy" id="2306023"/>
    <lineage>
        <taxon>Bacteria</taxon>
        <taxon>Pseudomonadati</taxon>
        <taxon>Pseudomonadota</taxon>
        <taxon>Alphaproteobacteria</taxon>
        <taxon>Rhodobacterales</taxon>
        <taxon>Paracoccaceae</taxon>
        <taxon>Gemmobacter</taxon>
    </lineage>
</organism>
<feature type="compositionally biased region" description="Basic and acidic residues" evidence="7">
    <location>
        <begin position="886"/>
        <end position="903"/>
    </location>
</feature>
<feature type="transmembrane region" description="Helical" evidence="8">
    <location>
        <begin position="601"/>
        <end position="618"/>
    </location>
</feature>
<feature type="region of interest" description="Disordered" evidence="7">
    <location>
        <begin position="875"/>
        <end position="913"/>
    </location>
</feature>
<dbReference type="Gene3D" id="2.30.30.60">
    <property type="match status" value="1"/>
</dbReference>
<feature type="transmembrane region" description="Helical" evidence="8">
    <location>
        <begin position="550"/>
        <end position="573"/>
    </location>
</feature>
<accession>A0A398BWL9</accession>
<feature type="compositionally biased region" description="Low complexity" evidence="7">
    <location>
        <begin position="56"/>
        <end position="84"/>
    </location>
</feature>
<evidence type="ECO:0000256" key="3">
    <source>
        <dbReference type="ARBA" id="ARBA00022475"/>
    </source>
</evidence>
<feature type="transmembrane region" description="Helical" evidence="8">
    <location>
        <begin position="666"/>
        <end position="686"/>
    </location>
</feature>
<dbReference type="PANTHER" id="PTHR30347:SF1">
    <property type="entry name" value="MECHANOSENSITIVE CHANNEL MSCK"/>
    <property type="match status" value="1"/>
</dbReference>
<evidence type="ECO:0000256" key="7">
    <source>
        <dbReference type="SAM" id="MobiDB-lite"/>
    </source>
</evidence>
<dbReference type="GO" id="GO:0005886">
    <property type="term" value="C:plasma membrane"/>
    <property type="evidence" value="ECO:0007669"/>
    <property type="project" value="UniProtKB-SubCell"/>
</dbReference>
<evidence type="ECO:0000256" key="4">
    <source>
        <dbReference type="ARBA" id="ARBA00022692"/>
    </source>
</evidence>
<keyword evidence="3" id="KW-1003">Cell membrane</keyword>
<evidence type="ECO:0000313" key="13">
    <source>
        <dbReference type="Proteomes" id="UP000266649"/>
    </source>
</evidence>
<dbReference type="Proteomes" id="UP000266649">
    <property type="component" value="Unassembled WGS sequence"/>
</dbReference>
<sequence>MRRGARCPKSIRTPDPMRMVLSRWQPLAVLAFIMVLCFGTVPQAGHAQETPDAGGAAPETQPTPETQSTPEAQAPAAPDTPAATGVLTKSQTAGSSKGGKSITVSMPESAKVDYAAWEQMAQRADRALADDTTSNNGLELLRGQLSAWRTKFQTAQTANAARIGRLRDQISALGPVPAEGQSEAPEIAQRRRDLAEELARLEAPGRTAEEAYRRANGLISQIDTVLRDRQAKQLLKLWPSPANPANWEDAAIAVRDTGAAIWRDLTTNWRRDDRRAEMFDTLPVIGILLVMAFVLIWRGRIWIERFGNWLQGPTRSGRWSRVLAFVASLGQIVVPSVGVIMVAVAALASEMFTGTAASLVEGLVLTGITLFIGFWLAGQVFPKRAEDGGPLSFPVQTRTEARFHVQFMGLVLGLESLNNALFPTAQLAEAAVPVMNLPLQLLLSLTLWRFGHLVNRCAGRQASESATGGAAEAGRFRLRMIQLVAKFVIALAVVAPVLALIGYSSAASALLFPAASSLFLIGLLLVLVQLIGDIWGAVVQSDEDTAGQGLLPVLAGFLLTLVSVPVFALLWGARIEDLGELWNRFAQGFTIGETRISPSNFVYFLILFIIGYGATRLFQSALRSSILPKTKLDQGGRNAIISGTGYVGIFLAALIAVSAAGIDLSGLAIVASALSVGIGFGLQNIVQNFVSGIILLIERPVSEGDWIEVGGVSGTVKSISVRSTRIQTFDRSDVIVPNADLVSQQVTNWTRFSLAGRVIVPVGVDYSSDTEKVARILHEIAEAHPMVVLEPPPSVVFAGLGADSLNFEIRMIIRDVNFSLSVRTEVNHAIVRRFREEGVAMPFSQRDIWLRNPEAVADILRGMRSVSPAVFDDMAGTAEAGPKQKPQRDDIVLDPPADPRADEIPDFDDGTER</sequence>
<dbReference type="InterPro" id="IPR052702">
    <property type="entry name" value="MscS-like_channel"/>
</dbReference>
<dbReference type="GO" id="GO:0008381">
    <property type="term" value="F:mechanosensitive monoatomic ion channel activity"/>
    <property type="evidence" value="ECO:0007669"/>
    <property type="project" value="UniProtKB-ARBA"/>
</dbReference>
<dbReference type="Gene3D" id="3.30.70.100">
    <property type="match status" value="1"/>
</dbReference>
<keyword evidence="13" id="KW-1185">Reference proteome</keyword>
<feature type="transmembrane region" description="Helical" evidence="8">
    <location>
        <begin position="510"/>
        <end position="538"/>
    </location>
</feature>
<dbReference type="Pfam" id="PF21082">
    <property type="entry name" value="MS_channel_3rd"/>
    <property type="match status" value="1"/>
</dbReference>
<comment type="caution">
    <text evidence="12">The sequence shown here is derived from an EMBL/GenBank/DDBJ whole genome shotgun (WGS) entry which is preliminary data.</text>
</comment>
<feature type="domain" description="DUF3772" evidence="10">
    <location>
        <begin position="206"/>
        <end position="265"/>
    </location>
</feature>
<evidence type="ECO:0000259" key="11">
    <source>
        <dbReference type="Pfam" id="PF21082"/>
    </source>
</evidence>
<dbReference type="SUPFAM" id="SSF82689">
    <property type="entry name" value="Mechanosensitive channel protein MscS (YggB), C-terminal domain"/>
    <property type="match status" value="1"/>
</dbReference>
<feature type="transmembrane region" description="Helical" evidence="8">
    <location>
        <begin position="281"/>
        <end position="301"/>
    </location>
</feature>
<evidence type="ECO:0000313" key="12">
    <source>
        <dbReference type="EMBL" id="RID91606.1"/>
    </source>
</evidence>
<feature type="transmembrane region" description="Helical" evidence="8">
    <location>
        <begin position="354"/>
        <end position="377"/>
    </location>
</feature>
<evidence type="ECO:0000256" key="5">
    <source>
        <dbReference type="ARBA" id="ARBA00022989"/>
    </source>
</evidence>
<dbReference type="PANTHER" id="PTHR30347">
    <property type="entry name" value="POTASSIUM CHANNEL RELATED"/>
    <property type="match status" value="1"/>
</dbReference>
<dbReference type="AlphaFoldDB" id="A0A398BWL9"/>
<dbReference type="Pfam" id="PF12607">
    <property type="entry name" value="DUF3772"/>
    <property type="match status" value="1"/>
</dbReference>
<feature type="domain" description="Mechanosensitive ion channel MscS" evidence="9">
    <location>
        <begin position="684"/>
        <end position="751"/>
    </location>
</feature>
<dbReference type="EMBL" id="QXXQ01000006">
    <property type="protein sequence ID" value="RID91606.1"/>
    <property type="molecule type" value="Genomic_DNA"/>
</dbReference>
<feature type="transmembrane region" description="Helical" evidence="8">
    <location>
        <begin position="322"/>
        <end position="348"/>
    </location>
</feature>
<keyword evidence="6 8" id="KW-0472">Membrane</keyword>